<organism evidence="1 2">
    <name type="scientific">Clostridium scindens (strain ATCC 35704 / DSM 5676 / VPI 13733 / 19)</name>
    <dbReference type="NCBI Taxonomy" id="411468"/>
    <lineage>
        <taxon>Bacteria</taxon>
        <taxon>Bacillati</taxon>
        <taxon>Bacillota</taxon>
        <taxon>Clostridia</taxon>
        <taxon>Lachnospirales</taxon>
        <taxon>Lachnospiraceae</taxon>
    </lineage>
</organism>
<evidence type="ECO:0000313" key="1">
    <source>
        <dbReference type="EMBL" id="QBF75584.1"/>
    </source>
</evidence>
<sequence>MTIDELKAAAKLRARKMSSDALDEDVYRHLDFAIADLKRIGVAEEFLKNPEDPLIIEAALTYVKANYSMDSNHERLMNNYNMILTKIKGGDYKSKQ</sequence>
<dbReference type="HOGENOM" id="CLU_172477_0_0_9"/>
<dbReference type="RefSeq" id="WP_004606098.1">
    <property type="nucleotide sequence ID" value="NZ_CP036170.1"/>
</dbReference>
<dbReference type="STRING" id="411468.CLOSCI_00547"/>
<name>B0NAS8_CLOS5</name>
<keyword evidence="2" id="KW-1185">Reference proteome</keyword>
<dbReference type="eggNOG" id="ENOG5030FX4">
    <property type="taxonomic scope" value="Bacteria"/>
</dbReference>
<dbReference type="KEGG" id="csci:HDCHBGLK_02995"/>
<dbReference type="Proteomes" id="UP000289664">
    <property type="component" value="Chromosome"/>
</dbReference>
<proteinExistence type="predicted"/>
<dbReference type="OrthoDB" id="2057487at2"/>
<accession>B0NAS8</accession>
<dbReference type="GeneID" id="62697181"/>
<reference evidence="1 2" key="1">
    <citation type="journal article" date="2019" name="Appl. Environ. Microbiol.">
        <title>Clostridium scindens ATCC 35704: integration of nutritional requirements, the complete genome sequence, and global transcriptional responses to bile acids.</title>
        <authorList>
            <person name="Devendran S."/>
            <person name="Shrestha R."/>
            <person name="Alves J.M.P."/>
            <person name="Wolf P.G."/>
            <person name="Ly L."/>
            <person name="Hernandez A.G."/>
            <person name="Mendez-Garcia C."/>
            <person name="Inboden A."/>
            <person name="Wiley J."/>
            <person name="Paul O."/>
            <person name="Allen A."/>
            <person name="Springer E."/>
            <person name="Wright C.L."/>
            <person name="Fields C.J."/>
            <person name="Daniel S.L."/>
            <person name="Ridlon J.M."/>
        </authorList>
    </citation>
    <scope>NUCLEOTIDE SEQUENCE [LARGE SCALE GENOMIC DNA]</scope>
    <source>
        <strain evidence="1 2">ATCC 35704</strain>
    </source>
</reference>
<evidence type="ECO:0000313" key="2">
    <source>
        <dbReference type="Proteomes" id="UP000289664"/>
    </source>
</evidence>
<protein>
    <submittedName>
        <fullName evidence="1">Uncharacterized protein</fullName>
    </submittedName>
</protein>
<dbReference type="EMBL" id="CP036170">
    <property type="protein sequence ID" value="QBF75584.1"/>
    <property type="molecule type" value="Genomic_DNA"/>
</dbReference>
<dbReference type="AlphaFoldDB" id="B0NAS8"/>
<gene>
    <name evidence="1" type="ORF">HDCHBGLK_02995</name>
</gene>